<evidence type="ECO:0000259" key="6">
    <source>
        <dbReference type="Pfam" id="PF04377"/>
    </source>
</evidence>
<dbReference type="EC" id="2.3.2.29" evidence="4"/>
<dbReference type="PANTHER" id="PTHR21367">
    <property type="entry name" value="ARGININE-TRNA-PROTEIN TRANSFERASE 1"/>
    <property type="match status" value="1"/>
</dbReference>
<reference evidence="7 8" key="1">
    <citation type="submission" date="2023-10" db="EMBL/GenBank/DDBJ databases">
        <title>Psychrosphaera aquimaarina strain SW33 isolated from seawater.</title>
        <authorList>
            <person name="Bayburt H."/>
            <person name="Kim J.M."/>
            <person name="Choi B.J."/>
            <person name="Jeon C.O."/>
        </authorList>
    </citation>
    <scope>NUCLEOTIDE SEQUENCE [LARGE SCALE GENOMIC DNA]</scope>
    <source>
        <strain evidence="7 8">KCTC 52743</strain>
    </source>
</reference>
<evidence type="ECO:0000256" key="4">
    <source>
        <dbReference type="HAMAP-Rule" id="MF_00689"/>
    </source>
</evidence>
<keyword evidence="2 4" id="KW-0808">Transferase</keyword>
<comment type="similarity">
    <text evidence="4">Belongs to the R-transferase family. Bpt subfamily.</text>
</comment>
<comment type="catalytic activity">
    <reaction evidence="4">
        <text>N-terminal L-glutamyl-[protein] + L-leucyl-tRNA(Leu) = N-terminal L-leucyl-L-glutamyl-[protein] + tRNA(Leu) + H(+)</text>
        <dbReference type="Rhea" id="RHEA:50412"/>
        <dbReference type="Rhea" id="RHEA-COMP:9613"/>
        <dbReference type="Rhea" id="RHEA-COMP:9622"/>
        <dbReference type="Rhea" id="RHEA-COMP:12664"/>
        <dbReference type="Rhea" id="RHEA-COMP:12668"/>
        <dbReference type="ChEBI" id="CHEBI:15378"/>
        <dbReference type="ChEBI" id="CHEBI:64721"/>
        <dbReference type="ChEBI" id="CHEBI:78442"/>
        <dbReference type="ChEBI" id="CHEBI:78494"/>
        <dbReference type="ChEBI" id="CHEBI:133041"/>
        <dbReference type="EC" id="2.3.2.29"/>
    </reaction>
</comment>
<comment type="subcellular location">
    <subcellularLocation>
        <location evidence="4">Cytoplasm</location>
    </subcellularLocation>
</comment>
<proteinExistence type="inferred from homology"/>
<evidence type="ECO:0000256" key="1">
    <source>
        <dbReference type="ARBA" id="ARBA00022490"/>
    </source>
</evidence>
<dbReference type="GO" id="GO:0004057">
    <property type="term" value="F:arginyl-tRNA--protein transferase activity"/>
    <property type="evidence" value="ECO:0007669"/>
    <property type="project" value="UniProtKB-EC"/>
</dbReference>
<feature type="domain" description="N-end rule aminoacyl transferase C-terminal" evidence="6">
    <location>
        <begin position="102"/>
        <end position="221"/>
    </location>
</feature>
<name>A0ABU3QWT8_9GAMM</name>
<dbReference type="InterPro" id="IPR017138">
    <property type="entry name" value="Asp_Glu_LeuTrfase"/>
</dbReference>
<gene>
    <name evidence="4" type="primary">bpt</name>
    <name evidence="7" type="ORF">RT723_02545</name>
</gene>
<dbReference type="PANTHER" id="PTHR21367:SF1">
    <property type="entry name" value="ARGINYL-TRNA--PROTEIN TRANSFERASE 1"/>
    <property type="match status" value="1"/>
</dbReference>
<dbReference type="InterPro" id="IPR007471">
    <property type="entry name" value="N-end_Aminoacyl_Trfase_N"/>
</dbReference>
<dbReference type="Pfam" id="PF04376">
    <property type="entry name" value="ATE_N"/>
    <property type="match status" value="1"/>
</dbReference>
<dbReference type="NCBIfam" id="NF002345">
    <property type="entry name" value="PRK01305.2-2"/>
    <property type="match status" value="1"/>
</dbReference>
<dbReference type="RefSeq" id="WP_315945773.1">
    <property type="nucleotide sequence ID" value="NZ_JAWCUA010000001.1"/>
</dbReference>
<keyword evidence="1 4" id="KW-0963">Cytoplasm</keyword>
<comment type="function">
    <text evidence="4">Functions in the N-end rule pathway of protein degradation where it conjugates Leu from its aminoacyl-tRNA to the N-termini of proteins containing an N-terminal aspartate or glutamate.</text>
</comment>
<dbReference type="Proteomes" id="UP001257914">
    <property type="component" value="Unassembled WGS sequence"/>
</dbReference>
<accession>A0ABU3QWT8</accession>
<dbReference type="NCBIfam" id="NF002342">
    <property type="entry name" value="PRK01305.1-3"/>
    <property type="match status" value="1"/>
</dbReference>
<dbReference type="EMBL" id="JAWCUA010000001">
    <property type="protein sequence ID" value="MDU0111901.1"/>
    <property type="molecule type" value="Genomic_DNA"/>
</dbReference>
<sequence length="232" mass="27463">MTTVKFGLSTTFDCGYLPDQKEQLLVYIDEQPLTPIIYSALQNQGFRRSEDHVYKPHCSNCNACQSIRLPVYTFNLKNSQKRILKKADKFKVNLANKVSEQYYPLFEKYINTKHVDGVMYPANETQLESFTKCEWMDKVYIELYDNELLIAVAICDVTPDSLSAVYTFYDPEYLKYSLGTLMILQQINITKQLDKNWLYLGYYIKECEKMNYKTRFTPYQIRTQDGWFEFIE</sequence>
<dbReference type="NCBIfam" id="NF002346">
    <property type="entry name" value="PRK01305.2-3"/>
    <property type="match status" value="1"/>
</dbReference>
<evidence type="ECO:0000256" key="2">
    <source>
        <dbReference type="ARBA" id="ARBA00022679"/>
    </source>
</evidence>
<dbReference type="InterPro" id="IPR007472">
    <property type="entry name" value="N-end_Aminoacyl_Trfase_C"/>
</dbReference>
<dbReference type="Gene3D" id="3.40.630.30">
    <property type="match status" value="1"/>
</dbReference>
<evidence type="ECO:0000313" key="7">
    <source>
        <dbReference type="EMBL" id="MDU0111901.1"/>
    </source>
</evidence>
<dbReference type="PIRSF" id="PIRSF037208">
    <property type="entry name" value="ATE_pro_prd"/>
    <property type="match status" value="1"/>
</dbReference>
<evidence type="ECO:0000256" key="3">
    <source>
        <dbReference type="ARBA" id="ARBA00023315"/>
    </source>
</evidence>
<evidence type="ECO:0000313" key="8">
    <source>
        <dbReference type="Proteomes" id="UP001257914"/>
    </source>
</evidence>
<evidence type="ECO:0000259" key="5">
    <source>
        <dbReference type="Pfam" id="PF04376"/>
    </source>
</evidence>
<dbReference type="InterPro" id="IPR030700">
    <property type="entry name" value="N-end_Aminoacyl_Trfase"/>
</dbReference>
<comment type="catalytic activity">
    <reaction evidence="4">
        <text>N-terminal L-aspartyl-[protein] + L-leucyl-tRNA(Leu) = N-terminal L-leucyl-L-aspartyl-[protein] + tRNA(Leu) + H(+)</text>
        <dbReference type="Rhea" id="RHEA:50420"/>
        <dbReference type="Rhea" id="RHEA-COMP:9613"/>
        <dbReference type="Rhea" id="RHEA-COMP:9622"/>
        <dbReference type="Rhea" id="RHEA-COMP:12669"/>
        <dbReference type="Rhea" id="RHEA-COMP:12674"/>
        <dbReference type="ChEBI" id="CHEBI:15378"/>
        <dbReference type="ChEBI" id="CHEBI:64720"/>
        <dbReference type="ChEBI" id="CHEBI:78442"/>
        <dbReference type="ChEBI" id="CHEBI:78494"/>
        <dbReference type="ChEBI" id="CHEBI:133042"/>
        <dbReference type="EC" id="2.3.2.29"/>
    </reaction>
</comment>
<comment type="caution">
    <text evidence="7">The sequence shown here is derived from an EMBL/GenBank/DDBJ whole genome shotgun (WGS) entry which is preliminary data.</text>
</comment>
<dbReference type="SUPFAM" id="SSF55729">
    <property type="entry name" value="Acyl-CoA N-acyltransferases (Nat)"/>
    <property type="match status" value="1"/>
</dbReference>
<organism evidence="7 8">
    <name type="scientific">Psychrosphaera aquimarina</name>
    <dbReference type="NCBI Taxonomy" id="2044854"/>
    <lineage>
        <taxon>Bacteria</taxon>
        <taxon>Pseudomonadati</taxon>
        <taxon>Pseudomonadota</taxon>
        <taxon>Gammaproteobacteria</taxon>
        <taxon>Alteromonadales</taxon>
        <taxon>Pseudoalteromonadaceae</taxon>
        <taxon>Psychrosphaera</taxon>
    </lineage>
</organism>
<dbReference type="Pfam" id="PF04377">
    <property type="entry name" value="ATE_C"/>
    <property type="match status" value="1"/>
</dbReference>
<protein>
    <recommendedName>
        <fullName evidence="4">Aspartate/glutamate leucyltransferase</fullName>
        <ecNumber evidence="4">2.3.2.29</ecNumber>
    </recommendedName>
</protein>
<keyword evidence="8" id="KW-1185">Reference proteome</keyword>
<dbReference type="InterPro" id="IPR016181">
    <property type="entry name" value="Acyl_CoA_acyltransferase"/>
</dbReference>
<feature type="domain" description="N-end aminoacyl transferase N-terminal" evidence="5">
    <location>
        <begin position="13"/>
        <end position="82"/>
    </location>
</feature>
<dbReference type="HAMAP" id="MF_00689">
    <property type="entry name" value="Bpt"/>
    <property type="match status" value="1"/>
</dbReference>
<keyword evidence="3 4" id="KW-0012">Acyltransferase</keyword>